<dbReference type="Gene3D" id="3.30.40.10">
    <property type="entry name" value="Zinc/RING finger domain, C3HC4 (zinc finger)"/>
    <property type="match status" value="1"/>
</dbReference>
<protein>
    <submittedName>
        <fullName evidence="7">Tripartite motif-containing protein 2</fullName>
    </submittedName>
</protein>
<dbReference type="SUPFAM" id="SSF101898">
    <property type="entry name" value="NHL repeat"/>
    <property type="match status" value="1"/>
</dbReference>
<evidence type="ECO:0000259" key="6">
    <source>
        <dbReference type="PROSITE" id="PS50089"/>
    </source>
</evidence>
<name>A0AAD9UZI4_ACRCE</name>
<evidence type="ECO:0000256" key="1">
    <source>
        <dbReference type="ARBA" id="ARBA00022723"/>
    </source>
</evidence>
<keyword evidence="3" id="KW-0862">Zinc</keyword>
<dbReference type="SUPFAM" id="SSF57850">
    <property type="entry name" value="RING/U-box"/>
    <property type="match status" value="1"/>
</dbReference>
<dbReference type="AlphaFoldDB" id="A0AAD9UZI4"/>
<proteinExistence type="predicted"/>
<dbReference type="SMART" id="SM00184">
    <property type="entry name" value="RING"/>
    <property type="match status" value="1"/>
</dbReference>
<dbReference type="PROSITE" id="PS00518">
    <property type="entry name" value="ZF_RING_1"/>
    <property type="match status" value="1"/>
</dbReference>
<keyword evidence="8" id="KW-1185">Reference proteome</keyword>
<keyword evidence="1" id="KW-0479">Metal-binding</keyword>
<dbReference type="InterPro" id="IPR017907">
    <property type="entry name" value="Znf_RING_CS"/>
</dbReference>
<reference evidence="7" key="1">
    <citation type="journal article" date="2023" name="G3 (Bethesda)">
        <title>Whole genome assembly and annotation of the endangered Caribbean coral Acropora cervicornis.</title>
        <authorList>
            <person name="Selwyn J.D."/>
            <person name="Vollmer S.V."/>
        </authorList>
    </citation>
    <scope>NUCLEOTIDE SEQUENCE</scope>
    <source>
        <strain evidence="7">K2</strain>
    </source>
</reference>
<comment type="caution">
    <text evidence="7">The sequence shown here is derived from an EMBL/GenBank/DDBJ whole genome shotgun (WGS) entry which is preliminary data.</text>
</comment>
<dbReference type="InterPro" id="IPR013083">
    <property type="entry name" value="Znf_RING/FYVE/PHD"/>
</dbReference>
<evidence type="ECO:0000256" key="5">
    <source>
        <dbReference type="SAM" id="Coils"/>
    </source>
</evidence>
<evidence type="ECO:0000313" key="8">
    <source>
        <dbReference type="Proteomes" id="UP001249851"/>
    </source>
</evidence>
<dbReference type="PROSITE" id="PS50089">
    <property type="entry name" value="ZF_RING_2"/>
    <property type="match status" value="1"/>
</dbReference>
<keyword evidence="2 4" id="KW-0863">Zinc-finger</keyword>
<dbReference type="Pfam" id="PF13445">
    <property type="entry name" value="zf-RING_UBOX"/>
    <property type="match status" value="1"/>
</dbReference>
<accession>A0AAD9UZI4</accession>
<dbReference type="GO" id="GO:0008270">
    <property type="term" value="F:zinc ion binding"/>
    <property type="evidence" value="ECO:0007669"/>
    <property type="project" value="UniProtKB-KW"/>
</dbReference>
<keyword evidence="5" id="KW-0175">Coiled coil</keyword>
<dbReference type="InterPro" id="IPR027370">
    <property type="entry name" value="Znf-RING_euk"/>
</dbReference>
<dbReference type="PANTHER" id="PTHR25462:SF300">
    <property type="entry name" value="RING-TYPE DOMAIN-CONTAINING PROTEIN"/>
    <property type="match status" value="1"/>
</dbReference>
<dbReference type="EMBL" id="JARQWQ010000063">
    <property type="protein sequence ID" value="KAK2555320.1"/>
    <property type="molecule type" value="Genomic_DNA"/>
</dbReference>
<gene>
    <name evidence="7" type="ORF">P5673_022949</name>
</gene>
<evidence type="ECO:0000313" key="7">
    <source>
        <dbReference type="EMBL" id="KAK2555320.1"/>
    </source>
</evidence>
<evidence type="ECO:0000256" key="3">
    <source>
        <dbReference type="ARBA" id="ARBA00022833"/>
    </source>
</evidence>
<dbReference type="PANTHER" id="PTHR25462">
    <property type="entry name" value="BONUS, ISOFORM C-RELATED"/>
    <property type="match status" value="1"/>
</dbReference>
<sequence length="574" mass="63648">MATCVGNEVVAAVENEICCPICLEEFEEPKCLPSCAHNVCQLCLEGMIKKRNNVIECPVCRAKSIIPDGGVAAFPKNHLLVRLIERSPGRKEKKCIKEALNNCSEKLERAKTALEGMEDRFEKAKSEVEETRKKIASTAERIITMVRVQEQKLMDGVDKKFRESVDELIFVEQKSTTLELCGNASSCMQTVQDIMENAELADVKDMKDALVEELDDFSKSLEIQTSWVISVFCGPFDVSFTITNSVEKFIEDECSLGKLVTNATSSQPFVADVADSDLSQPEGSVGCVASVKSSTDHIPDQSVADYSSFGSVLLTVDNSSTRISNFNPFAVACWRNSGHFAALDEEKKRVHIFNERGEESHSFRIPFGDLWDIAVANDEIVVVNRESNRLLYYEVDGTFKKKHVIVPRDDVKFTSLSVDLHGRFIISSSQHYGEEVLPCVLVYNPSGRFISFGEGLLQSPEKAAFLNGKFFVPDSECGSVFVFDKSGDFVKQIGQCQLESPSSAAADYVGGKVLVSDNSNSAIYVFSQEGLLLQHFHSQFPPKQIALTDNCKKLLICSDTGDSRNKIQLVTYRL</sequence>
<dbReference type="Gene3D" id="2.120.10.30">
    <property type="entry name" value="TolB, C-terminal domain"/>
    <property type="match status" value="1"/>
</dbReference>
<dbReference type="InterPro" id="IPR001841">
    <property type="entry name" value="Znf_RING"/>
</dbReference>
<reference evidence="7" key="2">
    <citation type="journal article" date="2023" name="Science">
        <title>Genomic signatures of disease resistance in endangered staghorn corals.</title>
        <authorList>
            <person name="Vollmer S.V."/>
            <person name="Selwyn J.D."/>
            <person name="Despard B.A."/>
            <person name="Roesel C.L."/>
        </authorList>
    </citation>
    <scope>NUCLEOTIDE SEQUENCE</scope>
    <source>
        <strain evidence="7">K2</strain>
    </source>
</reference>
<evidence type="ECO:0000256" key="2">
    <source>
        <dbReference type="ARBA" id="ARBA00022771"/>
    </source>
</evidence>
<evidence type="ECO:0000256" key="4">
    <source>
        <dbReference type="PROSITE-ProRule" id="PRU00175"/>
    </source>
</evidence>
<feature type="domain" description="RING-type" evidence="6">
    <location>
        <begin position="19"/>
        <end position="61"/>
    </location>
</feature>
<dbReference type="Proteomes" id="UP001249851">
    <property type="component" value="Unassembled WGS sequence"/>
</dbReference>
<feature type="coiled-coil region" evidence="5">
    <location>
        <begin position="93"/>
        <end position="141"/>
    </location>
</feature>
<dbReference type="InterPro" id="IPR047153">
    <property type="entry name" value="TRIM45/56/19-like"/>
</dbReference>
<organism evidence="7 8">
    <name type="scientific">Acropora cervicornis</name>
    <name type="common">Staghorn coral</name>
    <dbReference type="NCBI Taxonomy" id="6130"/>
    <lineage>
        <taxon>Eukaryota</taxon>
        <taxon>Metazoa</taxon>
        <taxon>Cnidaria</taxon>
        <taxon>Anthozoa</taxon>
        <taxon>Hexacorallia</taxon>
        <taxon>Scleractinia</taxon>
        <taxon>Astrocoeniina</taxon>
        <taxon>Acroporidae</taxon>
        <taxon>Acropora</taxon>
    </lineage>
</organism>
<dbReference type="InterPro" id="IPR011042">
    <property type="entry name" value="6-blade_b-propeller_TolB-like"/>
</dbReference>